<evidence type="ECO:0000259" key="3">
    <source>
        <dbReference type="Pfam" id="PF06458"/>
    </source>
</evidence>
<accession>A0A4Z0JRN9</accession>
<evidence type="ECO:0000313" key="5">
    <source>
        <dbReference type="Proteomes" id="UP000298021"/>
    </source>
</evidence>
<sequence>MGKQHTRHHFSHNGEKTMENDVLSPKVKKITRDDVKIKIHYVDSLGHEIAKSKTIKGHYLDKLDIPWQEIPGYVLSSVTNFQQTFIPNSDGIYLVYVNQLSAPVIVYHRNSHGQLISDPQYLEGKLNQSFDSHPLQEANHFLIHTPNNASGQFTDKVQEQEYIYNVRPIRELKIQKNLYVKTQNNTNVFSEPLSKDPLDKKLPYGTSWKVFGAVSETYNNIIWYNLGGNTWVPSSEKITTEIVNRPTTKQEMLNSPLNQSVNDISYTYSVIDSMNINRNVKVLYYSDQYITAWKTPYGDMDNQRFKGDQQVFVNKIVQLDNYSVWAQLDDGYYVESKYLNL</sequence>
<dbReference type="Proteomes" id="UP000298021">
    <property type="component" value="Unassembled WGS sequence"/>
</dbReference>
<dbReference type="Gene3D" id="3.10.20.320">
    <property type="entry name" value="Putative peptidoglycan bound protein (lpxtg motif)"/>
    <property type="match status" value="2"/>
</dbReference>
<proteinExistence type="predicted"/>
<feature type="domain" description="MucBP" evidence="3">
    <location>
        <begin position="36"/>
        <end position="80"/>
    </location>
</feature>
<dbReference type="Pfam" id="PF06458">
    <property type="entry name" value="MucBP"/>
    <property type="match status" value="2"/>
</dbReference>
<organism evidence="4 5">
    <name type="scientific">Companilactobacillus suantsaicola</name>
    <dbReference type="NCBI Taxonomy" id="2487723"/>
    <lineage>
        <taxon>Bacteria</taxon>
        <taxon>Bacillati</taxon>
        <taxon>Bacillota</taxon>
        <taxon>Bacilli</taxon>
        <taxon>Lactobacillales</taxon>
        <taxon>Lactobacillaceae</taxon>
        <taxon>Companilactobacillus</taxon>
    </lineage>
</organism>
<name>A0A4Z0JRN9_9LACO</name>
<feature type="domain" description="MucBP" evidence="3">
    <location>
        <begin position="103"/>
        <end position="164"/>
    </location>
</feature>
<dbReference type="EMBL" id="RKLY01000002">
    <property type="protein sequence ID" value="TGD25135.1"/>
    <property type="molecule type" value="Genomic_DNA"/>
</dbReference>
<keyword evidence="1" id="KW-0677">Repeat</keyword>
<evidence type="ECO:0000313" key="4">
    <source>
        <dbReference type="EMBL" id="TGD25135.1"/>
    </source>
</evidence>
<keyword evidence="5" id="KW-1185">Reference proteome</keyword>
<dbReference type="RefSeq" id="WP_135371167.1">
    <property type="nucleotide sequence ID" value="NZ_RKLY01000002.1"/>
</dbReference>
<feature type="region of interest" description="Disordered" evidence="2">
    <location>
        <begin position="1"/>
        <end position="21"/>
    </location>
</feature>
<gene>
    <name evidence="4" type="ORF">EGT49_01380</name>
</gene>
<dbReference type="OrthoDB" id="2329985at2"/>
<dbReference type="AlphaFoldDB" id="A0A4Z0JRN9"/>
<dbReference type="InterPro" id="IPR009459">
    <property type="entry name" value="MucBP_dom"/>
</dbReference>
<feature type="compositionally biased region" description="Basic residues" evidence="2">
    <location>
        <begin position="1"/>
        <end position="11"/>
    </location>
</feature>
<reference evidence="4 5" key="1">
    <citation type="submission" date="2018-10" db="EMBL/GenBank/DDBJ databases">
        <title>Lactobacillus sp. R7 and Lactobacillus sp. R19 isolated from fermented mustard green product of Taiwan.</title>
        <authorList>
            <person name="Lin S.-T."/>
        </authorList>
    </citation>
    <scope>NUCLEOTIDE SEQUENCE [LARGE SCALE GENOMIC DNA]</scope>
    <source>
        <strain evidence="4 5">BCRC 81127</strain>
    </source>
</reference>
<evidence type="ECO:0000256" key="2">
    <source>
        <dbReference type="SAM" id="MobiDB-lite"/>
    </source>
</evidence>
<protein>
    <recommendedName>
        <fullName evidence="3">MucBP domain-containing protein</fullName>
    </recommendedName>
</protein>
<evidence type="ECO:0000256" key="1">
    <source>
        <dbReference type="ARBA" id="ARBA00022737"/>
    </source>
</evidence>
<comment type="caution">
    <text evidence="4">The sequence shown here is derived from an EMBL/GenBank/DDBJ whole genome shotgun (WGS) entry which is preliminary data.</text>
</comment>